<dbReference type="AlphaFoldDB" id="A0A482VAA7"/>
<name>A0A482VAA7_ASBVE</name>
<protein>
    <submittedName>
        <fullName evidence="1">Uncharacterized protein</fullName>
    </submittedName>
</protein>
<evidence type="ECO:0000313" key="1">
    <source>
        <dbReference type="EMBL" id="RZB40133.1"/>
    </source>
</evidence>
<comment type="caution">
    <text evidence="1">The sequence shown here is derived from an EMBL/GenBank/DDBJ whole genome shotgun (WGS) entry which is preliminary data.</text>
</comment>
<organism evidence="1 2">
    <name type="scientific">Asbolus verrucosus</name>
    <name type="common">Desert ironclad beetle</name>
    <dbReference type="NCBI Taxonomy" id="1661398"/>
    <lineage>
        <taxon>Eukaryota</taxon>
        <taxon>Metazoa</taxon>
        <taxon>Ecdysozoa</taxon>
        <taxon>Arthropoda</taxon>
        <taxon>Hexapoda</taxon>
        <taxon>Insecta</taxon>
        <taxon>Pterygota</taxon>
        <taxon>Neoptera</taxon>
        <taxon>Endopterygota</taxon>
        <taxon>Coleoptera</taxon>
        <taxon>Polyphaga</taxon>
        <taxon>Cucujiformia</taxon>
        <taxon>Tenebrionidae</taxon>
        <taxon>Pimeliinae</taxon>
        <taxon>Asbolus</taxon>
    </lineage>
</organism>
<dbReference type="Proteomes" id="UP000292052">
    <property type="component" value="Unassembled WGS sequence"/>
</dbReference>
<feature type="non-terminal residue" evidence="1">
    <location>
        <position position="74"/>
    </location>
</feature>
<sequence length="74" mass="8913">LFNIPLNHRAFEREKSIILHLARANNFPSQLIHKLFFKFRICRPTFFGSFSNICQPLDQSEFLYLQLNHLYFNP</sequence>
<dbReference type="EMBL" id="QDEB01122009">
    <property type="protein sequence ID" value="RZB40133.1"/>
    <property type="molecule type" value="Genomic_DNA"/>
</dbReference>
<reference evidence="1 2" key="1">
    <citation type="submission" date="2017-03" db="EMBL/GenBank/DDBJ databases">
        <title>Genome of the blue death feigning beetle - Asbolus verrucosus.</title>
        <authorList>
            <person name="Rider S.D."/>
        </authorList>
    </citation>
    <scope>NUCLEOTIDE SEQUENCE [LARGE SCALE GENOMIC DNA]</scope>
    <source>
        <strain evidence="1">Butters</strain>
        <tissue evidence="1">Head and leg muscle</tissue>
    </source>
</reference>
<keyword evidence="2" id="KW-1185">Reference proteome</keyword>
<accession>A0A482VAA7</accession>
<feature type="non-terminal residue" evidence="1">
    <location>
        <position position="1"/>
    </location>
</feature>
<gene>
    <name evidence="1" type="ORF">BDFB_013648</name>
</gene>
<proteinExistence type="predicted"/>
<evidence type="ECO:0000313" key="2">
    <source>
        <dbReference type="Proteomes" id="UP000292052"/>
    </source>
</evidence>